<comment type="caution">
    <text evidence="1">The sequence shown here is derived from an EMBL/GenBank/DDBJ whole genome shotgun (WGS) entry which is preliminary data.</text>
</comment>
<sequence>MSATKLPVASSGYVANSFVSVSIADFVRQTTEPPVSSLIKPLFIFKGPLNRYTVNPTWVTMHLFSPVLLAHPCLAPAPESRLLSHRRPCDAVSGSVACAPIPSSICCLAVAPFTGPPSSLPFAYIVDLLS</sequence>
<dbReference type="Proteomes" id="UP001187192">
    <property type="component" value="Unassembled WGS sequence"/>
</dbReference>
<proteinExistence type="predicted"/>
<accession>A0AA88DX67</accession>
<dbReference type="AlphaFoldDB" id="A0AA88DX67"/>
<keyword evidence="2" id="KW-1185">Reference proteome</keyword>
<evidence type="ECO:0000313" key="1">
    <source>
        <dbReference type="EMBL" id="GMN61139.1"/>
    </source>
</evidence>
<name>A0AA88DX67_FICCA</name>
<reference evidence="1" key="1">
    <citation type="submission" date="2023-07" db="EMBL/GenBank/DDBJ databases">
        <title>draft genome sequence of fig (Ficus carica).</title>
        <authorList>
            <person name="Takahashi T."/>
            <person name="Nishimura K."/>
        </authorList>
    </citation>
    <scope>NUCLEOTIDE SEQUENCE</scope>
</reference>
<protein>
    <submittedName>
        <fullName evidence="1">Uncharacterized protein</fullName>
    </submittedName>
</protein>
<gene>
    <name evidence="1" type="ORF">TIFTF001_030221</name>
</gene>
<evidence type="ECO:0000313" key="2">
    <source>
        <dbReference type="Proteomes" id="UP001187192"/>
    </source>
</evidence>
<dbReference type="EMBL" id="BTGU01000107">
    <property type="protein sequence ID" value="GMN61139.1"/>
    <property type="molecule type" value="Genomic_DNA"/>
</dbReference>
<organism evidence="1 2">
    <name type="scientific">Ficus carica</name>
    <name type="common">Common fig</name>
    <dbReference type="NCBI Taxonomy" id="3494"/>
    <lineage>
        <taxon>Eukaryota</taxon>
        <taxon>Viridiplantae</taxon>
        <taxon>Streptophyta</taxon>
        <taxon>Embryophyta</taxon>
        <taxon>Tracheophyta</taxon>
        <taxon>Spermatophyta</taxon>
        <taxon>Magnoliopsida</taxon>
        <taxon>eudicotyledons</taxon>
        <taxon>Gunneridae</taxon>
        <taxon>Pentapetalae</taxon>
        <taxon>rosids</taxon>
        <taxon>fabids</taxon>
        <taxon>Rosales</taxon>
        <taxon>Moraceae</taxon>
        <taxon>Ficeae</taxon>
        <taxon>Ficus</taxon>
    </lineage>
</organism>